<dbReference type="InterPro" id="IPR046960">
    <property type="entry name" value="PPR_At4g14850-like_plant"/>
</dbReference>
<feature type="repeat" description="PPR" evidence="2">
    <location>
        <begin position="302"/>
        <end position="336"/>
    </location>
</feature>
<dbReference type="SUPFAM" id="SSF48452">
    <property type="entry name" value="TPR-like"/>
    <property type="match status" value="1"/>
</dbReference>
<dbReference type="Pfam" id="PF13812">
    <property type="entry name" value="PPR_3"/>
    <property type="match status" value="1"/>
</dbReference>
<dbReference type="PANTHER" id="PTHR47926:SF533">
    <property type="entry name" value="DYW DOMAIN-CONTAINING PROTEIN"/>
    <property type="match status" value="1"/>
</dbReference>
<accession>D8QX80</accession>
<feature type="repeat" description="PPR" evidence="2">
    <location>
        <begin position="53"/>
        <end position="83"/>
    </location>
</feature>
<protein>
    <recommendedName>
        <fullName evidence="3">DYW domain-containing protein</fullName>
    </recommendedName>
</protein>
<evidence type="ECO:0000259" key="3">
    <source>
        <dbReference type="Pfam" id="PF14432"/>
    </source>
</evidence>
<dbReference type="PROSITE" id="PS51375">
    <property type="entry name" value="PPR"/>
    <property type="match status" value="6"/>
</dbReference>
<dbReference type="eggNOG" id="KOG4197">
    <property type="taxonomic scope" value="Eukaryota"/>
</dbReference>
<feature type="domain" description="DYW" evidence="3">
    <location>
        <begin position="621"/>
        <end position="714"/>
    </location>
</feature>
<dbReference type="GO" id="GO:0003723">
    <property type="term" value="F:RNA binding"/>
    <property type="evidence" value="ECO:0007669"/>
    <property type="project" value="InterPro"/>
</dbReference>
<dbReference type="KEGG" id="smo:SELMODRAFT_80086"/>
<dbReference type="PANTHER" id="PTHR47926">
    <property type="entry name" value="PENTATRICOPEPTIDE REPEAT-CONTAINING PROTEIN"/>
    <property type="match status" value="1"/>
</dbReference>
<evidence type="ECO:0000313" key="5">
    <source>
        <dbReference type="Proteomes" id="UP000001514"/>
    </source>
</evidence>
<organism evidence="5">
    <name type="scientific">Selaginella moellendorffii</name>
    <name type="common">Spikemoss</name>
    <dbReference type="NCBI Taxonomy" id="88036"/>
    <lineage>
        <taxon>Eukaryota</taxon>
        <taxon>Viridiplantae</taxon>
        <taxon>Streptophyta</taxon>
        <taxon>Embryophyta</taxon>
        <taxon>Tracheophyta</taxon>
        <taxon>Lycopodiopsida</taxon>
        <taxon>Selaginellales</taxon>
        <taxon>Selaginellaceae</taxon>
        <taxon>Selaginella</taxon>
    </lineage>
</organism>
<dbReference type="AlphaFoldDB" id="D8QX80"/>
<dbReference type="Gramene" id="EFJ35768">
    <property type="protein sequence ID" value="EFJ35768"/>
    <property type="gene ID" value="SELMODRAFT_80086"/>
</dbReference>
<dbReference type="Pfam" id="PF14432">
    <property type="entry name" value="DYW_deaminase"/>
    <property type="match status" value="1"/>
</dbReference>
<feature type="repeat" description="PPR" evidence="2">
    <location>
        <begin position="208"/>
        <end position="242"/>
    </location>
</feature>
<gene>
    <name evidence="4" type="ORF">SELMODRAFT_80086</name>
</gene>
<keyword evidence="1" id="KW-0677">Repeat</keyword>
<dbReference type="InterPro" id="IPR002885">
    <property type="entry name" value="PPR_rpt"/>
</dbReference>
<feature type="repeat" description="PPR" evidence="2">
    <location>
        <begin position="406"/>
        <end position="440"/>
    </location>
</feature>
<dbReference type="Gene3D" id="1.25.40.10">
    <property type="entry name" value="Tetratricopeptide repeat domain"/>
    <property type="match status" value="7"/>
</dbReference>
<proteinExistence type="predicted"/>
<dbReference type="GO" id="GO:0009451">
    <property type="term" value="P:RNA modification"/>
    <property type="evidence" value="ECO:0007669"/>
    <property type="project" value="InterPro"/>
</dbReference>
<dbReference type="EMBL" id="GL377568">
    <property type="protein sequence ID" value="EFJ35768.1"/>
    <property type="molecule type" value="Genomic_DNA"/>
</dbReference>
<dbReference type="NCBIfam" id="TIGR00756">
    <property type="entry name" value="PPR"/>
    <property type="match status" value="7"/>
</dbReference>
<dbReference type="GO" id="GO:0008270">
    <property type="term" value="F:zinc ion binding"/>
    <property type="evidence" value="ECO:0007669"/>
    <property type="project" value="InterPro"/>
</dbReference>
<dbReference type="OrthoDB" id="1028258at2759"/>
<evidence type="ECO:0000256" key="2">
    <source>
        <dbReference type="PROSITE-ProRule" id="PRU00708"/>
    </source>
</evidence>
<dbReference type="FunFam" id="1.25.40.10:FF:000090">
    <property type="entry name" value="Pentatricopeptide repeat-containing protein, chloroplastic"/>
    <property type="match status" value="1"/>
</dbReference>
<sequence length="714" mass="78519">MYGRCGCVADAVICFDSIRNPTAFSHNVMVAAYAQNGYLDLAARTFDRTPNKDVVSWNGMLSGYARYGSFRDAKLFFDEMPYKNTVSYNTLISAFARQGNLAEARNLFNSMKIRDAATWNVLIAGYTQRCLCTHAREIFDRAPVRNVVTWNTMIGGYAQAGHLDNATELFGLMPQWNEVCWNALISGMGRNRRLPDALELFQALPFRDMVSWIAMIQGCVHSGDLHRAWDLFKRMPLTDVVIWTAIVTAFAHSGFLQEARDLFDAIPIKDAAAVNAMIAAYGLHGEIARAKDLFDSAGDLRDVISWNALLAAFSQNGHARQALGIFAGMDLEGIHPDGISFVSALDACTILTALREGKLLHEELLLASQGEIFVEASLATALVNFYAKCGRLDEARSLFDAMAFCDAILLNSMLGAYAQSGRAGEAADLFQRAILSGIHPDAVTFVSMVSACSHAGLLDLGHRYFLSLVGDFALAPHAAHYTCMVDLLARTGHLMDGEDLLDAMPFQPEYTAWKSLLAGCRTHGDVGRGARLARRATNANPVCSSPYVLLSRLYDAAGKHGDGISVRKAMDARRLRKPAGLSSITIKGRAHEFVAGGKNHPEISAILDELHSLNAKMREAGYVPDTSNVLHDFDDEEKEQSLSFHSEKLAVVFGMISTRGRSDPLFVVKNLRMCTDCHTATKFMSRIAKRAITVRDAHRFHHFQDGACACADFW</sequence>
<feature type="repeat" description="PPR" evidence="2">
    <location>
        <begin position="146"/>
        <end position="180"/>
    </location>
</feature>
<keyword evidence="5" id="KW-1185">Reference proteome</keyword>
<evidence type="ECO:0000256" key="1">
    <source>
        <dbReference type="ARBA" id="ARBA00022737"/>
    </source>
</evidence>
<dbReference type="HOGENOM" id="CLU_002706_37_8_1"/>
<evidence type="ECO:0000313" key="4">
    <source>
        <dbReference type="EMBL" id="EFJ35768.1"/>
    </source>
</evidence>
<dbReference type="Proteomes" id="UP000001514">
    <property type="component" value="Unassembled WGS sequence"/>
</dbReference>
<feature type="repeat" description="PPR" evidence="2">
    <location>
        <begin position="84"/>
        <end position="118"/>
    </location>
</feature>
<dbReference type="InterPro" id="IPR011990">
    <property type="entry name" value="TPR-like_helical_dom_sf"/>
</dbReference>
<dbReference type="Pfam" id="PF01535">
    <property type="entry name" value="PPR"/>
    <property type="match status" value="11"/>
</dbReference>
<dbReference type="Pfam" id="PF12854">
    <property type="entry name" value="PPR_1"/>
    <property type="match status" value="2"/>
</dbReference>
<dbReference type="InParanoid" id="D8QX80"/>
<dbReference type="InterPro" id="IPR032867">
    <property type="entry name" value="DYW_dom"/>
</dbReference>
<reference evidence="4 5" key="1">
    <citation type="journal article" date="2011" name="Science">
        <title>The Selaginella genome identifies genetic changes associated with the evolution of vascular plants.</title>
        <authorList>
            <person name="Banks J.A."/>
            <person name="Nishiyama T."/>
            <person name="Hasebe M."/>
            <person name="Bowman J.L."/>
            <person name="Gribskov M."/>
            <person name="dePamphilis C."/>
            <person name="Albert V.A."/>
            <person name="Aono N."/>
            <person name="Aoyama T."/>
            <person name="Ambrose B.A."/>
            <person name="Ashton N.W."/>
            <person name="Axtell M.J."/>
            <person name="Barker E."/>
            <person name="Barker M.S."/>
            <person name="Bennetzen J.L."/>
            <person name="Bonawitz N.D."/>
            <person name="Chapple C."/>
            <person name="Cheng C."/>
            <person name="Correa L.G."/>
            <person name="Dacre M."/>
            <person name="DeBarry J."/>
            <person name="Dreyer I."/>
            <person name="Elias M."/>
            <person name="Engstrom E.M."/>
            <person name="Estelle M."/>
            <person name="Feng L."/>
            <person name="Finet C."/>
            <person name="Floyd S.K."/>
            <person name="Frommer W.B."/>
            <person name="Fujita T."/>
            <person name="Gramzow L."/>
            <person name="Gutensohn M."/>
            <person name="Harholt J."/>
            <person name="Hattori M."/>
            <person name="Heyl A."/>
            <person name="Hirai T."/>
            <person name="Hiwatashi Y."/>
            <person name="Ishikawa M."/>
            <person name="Iwata M."/>
            <person name="Karol K.G."/>
            <person name="Koehler B."/>
            <person name="Kolukisaoglu U."/>
            <person name="Kubo M."/>
            <person name="Kurata T."/>
            <person name="Lalonde S."/>
            <person name="Li K."/>
            <person name="Li Y."/>
            <person name="Litt A."/>
            <person name="Lyons E."/>
            <person name="Manning G."/>
            <person name="Maruyama T."/>
            <person name="Michael T.P."/>
            <person name="Mikami K."/>
            <person name="Miyazaki S."/>
            <person name="Morinaga S."/>
            <person name="Murata T."/>
            <person name="Mueller-Roeber B."/>
            <person name="Nelson D.R."/>
            <person name="Obara M."/>
            <person name="Oguri Y."/>
            <person name="Olmstead R.G."/>
            <person name="Onodera N."/>
            <person name="Petersen B.L."/>
            <person name="Pils B."/>
            <person name="Prigge M."/>
            <person name="Rensing S.A."/>
            <person name="Riano-Pachon D.M."/>
            <person name="Roberts A.W."/>
            <person name="Sato Y."/>
            <person name="Scheller H.V."/>
            <person name="Schulz B."/>
            <person name="Schulz C."/>
            <person name="Shakirov E.V."/>
            <person name="Shibagaki N."/>
            <person name="Shinohara N."/>
            <person name="Shippen D.E."/>
            <person name="Soerensen I."/>
            <person name="Sotooka R."/>
            <person name="Sugimoto N."/>
            <person name="Sugita M."/>
            <person name="Sumikawa N."/>
            <person name="Tanurdzic M."/>
            <person name="Theissen G."/>
            <person name="Ulvskov P."/>
            <person name="Wakazuki S."/>
            <person name="Weng J.K."/>
            <person name="Willats W.W."/>
            <person name="Wipf D."/>
            <person name="Wolf P.G."/>
            <person name="Yang L."/>
            <person name="Zimmer A.D."/>
            <person name="Zhu Q."/>
            <person name="Mitros T."/>
            <person name="Hellsten U."/>
            <person name="Loque D."/>
            <person name="Otillar R."/>
            <person name="Salamov A."/>
            <person name="Schmutz J."/>
            <person name="Shapiro H."/>
            <person name="Lindquist E."/>
            <person name="Lucas S."/>
            <person name="Rokhsar D."/>
            <person name="Grigoriev I.V."/>
        </authorList>
    </citation>
    <scope>NUCLEOTIDE SEQUENCE [LARGE SCALE GENOMIC DNA]</scope>
</reference>
<name>D8QX80_SELML</name>